<gene>
    <name evidence="1" type="ORF">BDR25DRAFT_369859</name>
</gene>
<dbReference type="EMBL" id="MU003509">
    <property type="protein sequence ID" value="KAF2469967.1"/>
    <property type="molecule type" value="Genomic_DNA"/>
</dbReference>
<keyword evidence="1" id="KW-0503">Monooxygenase</keyword>
<name>A0ACB6QT01_9PLEO</name>
<reference evidence="1" key="1">
    <citation type="journal article" date="2020" name="Stud. Mycol.">
        <title>101 Dothideomycetes genomes: a test case for predicting lifestyles and emergence of pathogens.</title>
        <authorList>
            <person name="Haridas S."/>
            <person name="Albert R."/>
            <person name="Binder M."/>
            <person name="Bloem J."/>
            <person name="Labutti K."/>
            <person name="Salamov A."/>
            <person name="Andreopoulos B."/>
            <person name="Baker S."/>
            <person name="Barry K."/>
            <person name="Bills G."/>
            <person name="Bluhm B."/>
            <person name="Cannon C."/>
            <person name="Castanera R."/>
            <person name="Culley D."/>
            <person name="Daum C."/>
            <person name="Ezra D."/>
            <person name="Gonzalez J."/>
            <person name="Henrissat B."/>
            <person name="Kuo A."/>
            <person name="Liang C."/>
            <person name="Lipzen A."/>
            <person name="Lutzoni F."/>
            <person name="Magnuson J."/>
            <person name="Mondo S."/>
            <person name="Nolan M."/>
            <person name="Ohm R."/>
            <person name="Pangilinan J."/>
            <person name="Park H.-J."/>
            <person name="Ramirez L."/>
            <person name="Alfaro M."/>
            <person name="Sun H."/>
            <person name="Tritt A."/>
            <person name="Yoshinaga Y."/>
            <person name="Zwiers L.-H."/>
            <person name="Turgeon B."/>
            <person name="Goodwin S."/>
            <person name="Spatafora J."/>
            <person name="Crous P."/>
            <person name="Grigoriev I."/>
        </authorList>
    </citation>
    <scope>NUCLEOTIDE SEQUENCE</scope>
    <source>
        <strain evidence="1">ATCC 200398</strain>
    </source>
</reference>
<proteinExistence type="predicted"/>
<accession>A0ACB6QT01</accession>
<sequence length="496" mass="55848">MDTRSVAPKVLIAIIGAGLSGIAMAVQLKRKLGINDFVIYDQASSIGGTWQANKYPGCAVDVPGPAYSFSFAPNPKYTKWFPSQKDILDYINGVAKSYGINHHVSLGTCLAKGYWDEAKRSWLLKLKNLQTGESFTQECSILISATGNLSQPHHGRISDMEIFRGRVVHTSEWNESVDLDGKRVAVVGNGCSSAQLVPAIAGRSHSVYQFMRTPQTYVPSMNPRVHPLLKFIFVHAPLLLCFCRWIILMTGDLLFQEYRISQFGDRARRASERRSLEYVKKTAPMEYWPLLLPSYPKGCKRVVRDHGYLACLRQPNVHVIGEAIESLCETGAFTKSGKYFPVDIVILATGFDTSRPHFKLTGREGTTLTEHWEGFGAKEAYKSVAVSGFPNFFMIYGPNGAFAHTSALVAIEASVNLILNVAQPVVQKQRSTVEISLERERAYYQRTRQGLRDTIWENCQSYYKDSSGHNVFLYPWSAAWFYLHMAFERRSSWQYS</sequence>
<evidence type="ECO:0000313" key="2">
    <source>
        <dbReference type="Proteomes" id="UP000799755"/>
    </source>
</evidence>
<protein>
    <submittedName>
        <fullName evidence="1">Monooxygenase</fullName>
    </submittedName>
</protein>
<comment type="caution">
    <text evidence="1">The sequence shown here is derived from an EMBL/GenBank/DDBJ whole genome shotgun (WGS) entry which is preliminary data.</text>
</comment>
<organism evidence="1 2">
    <name type="scientific">Lindgomyces ingoldianus</name>
    <dbReference type="NCBI Taxonomy" id="673940"/>
    <lineage>
        <taxon>Eukaryota</taxon>
        <taxon>Fungi</taxon>
        <taxon>Dikarya</taxon>
        <taxon>Ascomycota</taxon>
        <taxon>Pezizomycotina</taxon>
        <taxon>Dothideomycetes</taxon>
        <taxon>Pleosporomycetidae</taxon>
        <taxon>Pleosporales</taxon>
        <taxon>Lindgomycetaceae</taxon>
        <taxon>Lindgomyces</taxon>
    </lineage>
</organism>
<keyword evidence="2" id="KW-1185">Reference proteome</keyword>
<evidence type="ECO:0000313" key="1">
    <source>
        <dbReference type="EMBL" id="KAF2469967.1"/>
    </source>
</evidence>
<keyword evidence="1" id="KW-0560">Oxidoreductase</keyword>
<dbReference type="Proteomes" id="UP000799755">
    <property type="component" value="Unassembled WGS sequence"/>
</dbReference>